<sequence length="227" mass="23925">MHASLNPAPRDRMAAARRRAPAPPLQAAVLVAAVLAAALAAHGATVVGDRPIWIAALLAGIWIIFPALLLTSVWRMHAAVGTKPGRVLGPLELGAAAAFAAALVLLVDGSPFAALPAAVGAVAGGAALLVHLGARRRRGWRSELRATGREVEAVITDDGLGRFRPTPNPKLTRITVEYGERVLTLPAHQVPTRPLAVGDRVRLWLDPDDPERWTAAADNGVSRLLER</sequence>
<keyword evidence="1" id="KW-1133">Transmembrane helix</keyword>
<evidence type="ECO:0000313" key="2">
    <source>
        <dbReference type="EMBL" id="MFC3962891.1"/>
    </source>
</evidence>
<reference evidence="3" key="1">
    <citation type="journal article" date="2019" name="Int. J. Syst. Evol. Microbiol.">
        <title>The Global Catalogue of Microorganisms (GCM) 10K type strain sequencing project: providing services to taxonomists for standard genome sequencing and annotation.</title>
        <authorList>
            <consortium name="The Broad Institute Genomics Platform"/>
            <consortium name="The Broad Institute Genome Sequencing Center for Infectious Disease"/>
            <person name="Wu L."/>
            <person name="Ma J."/>
        </authorList>
    </citation>
    <scope>NUCLEOTIDE SEQUENCE [LARGE SCALE GENOMIC DNA]</scope>
    <source>
        <strain evidence="3">CGMCC 4.7330</strain>
    </source>
</reference>
<evidence type="ECO:0000313" key="3">
    <source>
        <dbReference type="Proteomes" id="UP001595696"/>
    </source>
</evidence>
<accession>A0ABV8DSF4</accession>
<keyword evidence="3" id="KW-1185">Reference proteome</keyword>
<name>A0ABV8DSF4_9NOCA</name>
<dbReference type="RefSeq" id="WP_378612645.1">
    <property type="nucleotide sequence ID" value="NZ_JBHSAX010000013.1"/>
</dbReference>
<dbReference type="EMBL" id="JBHSAX010000013">
    <property type="protein sequence ID" value="MFC3962891.1"/>
    <property type="molecule type" value="Genomic_DNA"/>
</dbReference>
<proteinExistence type="predicted"/>
<feature type="transmembrane region" description="Helical" evidence="1">
    <location>
        <begin position="53"/>
        <end position="75"/>
    </location>
</feature>
<gene>
    <name evidence="2" type="ORF">ACFO0B_12930</name>
</gene>
<feature type="transmembrane region" description="Helical" evidence="1">
    <location>
        <begin position="87"/>
        <end position="107"/>
    </location>
</feature>
<feature type="transmembrane region" description="Helical" evidence="1">
    <location>
        <begin position="113"/>
        <end position="134"/>
    </location>
</feature>
<organism evidence="2 3">
    <name type="scientific">Nocardia jiangsuensis</name>
    <dbReference type="NCBI Taxonomy" id="1691563"/>
    <lineage>
        <taxon>Bacteria</taxon>
        <taxon>Bacillati</taxon>
        <taxon>Actinomycetota</taxon>
        <taxon>Actinomycetes</taxon>
        <taxon>Mycobacteriales</taxon>
        <taxon>Nocardiaceae</taxon>
        <taxon>Nocardia</taxon>
    </lineage>
</organism>
<dbReference type="Proteomes" id="UP001595696">
    <property type="component" value="Unassembled WGS sequence"/>
</dbReference>
<keyword evidence="1" id="KW-0472">Membrane</keyword>
<protein>
    <submittedName>
        <fullName evidence="2">Uncharacterized protein</fullName>
    </submittedName>
</protein>
<evidence type="ECO:0000256" key="1">
    <source>
        <dbReference type="SAM" id="Phobius"/>
    </source>
</evidence>
<keyword evidence="1" id="KW-0812">Transmembrane</keyword>
<comment type="caution">
    <text evidence="2">The sequence shown here is derived from an EMBL/GenBank/DDBJ whole genome shotgun (WGS) entry which is preliminary data.</text>
</comment>